<dbReference type="SUPFAM" id="SSF142433">
    <property type="entry name" value="CinA-like"/>
    <property type="match status" value="1"/>
</dbReference>
<dbReference type="HAMAP" id="MF_00226_B">
    <property type="entry name" value="CinA_B"/>
    <property type="match status" value="1"/>
</dbReference>
<dbReference type="NCBIfam" id="NF001813">
    <property type="entry name" value="PRK00549.1"/>
    <property type="match status" value="1"/>
</dbReference>
<dbReference type="Pfam" id="PF02464">
    <property type="entry name" value="CinA"/>
    <property type="match status" value="1"/>
</dbReference>
<evidence type="ECO:0000313" key="4">
    <source>
        <dbReference type="Proteomes" id="UP000514720"/>
    </source>
</evidence>
<evidence type="ECO:0000313" key="3">
    <source>
        <dbReference type="EMBL" id="QMS85386.1"/>
    </source>
</evidence>
<dbReference type="PANTHER" id="PTHR13939">
    <property type="entry name" value="NICOTINAMIDE-NUCLEOTIDE AMIDOHYDROLASE PNCC"/>
    <property type="match status" value="1"/>
</dbReference>
<accession>A0A7L7KT26</accession>
<dbReference type="RefSeq" id="WP_258877179.1">
    <property type="nucleotide sequence ID" value="NZ_CP048914.1"/>
</dbReference>
<dbReference type="Gene3D" id="3.90.950.20">
    <property type="entry name" value="CinA-like"/>
    <property type="match status" value="1"/>
</dbReference>
<organism evidence="3 4">
    <name type="scientific">Candidatus Xianfuyuplasma coldseepsis</name>
    <dbReference type="NCBI Taxonomy" id="2782163"/>
    <lineage>
        <taxon>Bacteria</taxon>
        <taxon>Bacillati</taxon>
        <taxon>Mycoplasmatota</taxon>
        <taxon>Mollicutes</taxon>
        <taxon>Candidatus Izemoplasmatales</taxon>
        <taxon>Candidatus Izemoplasmataceae</taxon>
        <taxon>Candidatus Xianfuyuplasma</taxon>
    </lineage>
</organism>
<dbReference type="AlphaFoldDB" id="A0A7L7KT26"/>
<dbReference type="InterPro" id="IPR050101">
    <property type="entry name" value="CinA"/>
</dbReference>
<dbReference type="Pfam" id="PF00994">
    <property type="entry name" value="MoCF_biosynth"/>
    <property type="match status" value="1"/>
</dbReference>
<dbReference type="CDD" id="cd00885">
    <property type="entry name" value="cinA"/>
    <property type="match status" value="1"/>
</dbReference>
<feature type="domain" description="MoaB/Mog" evidence="2">
    <location>
        <begin position="4"/>
        <end position="168"/>
    </location>
</feature>
<dbReference type="NCBIfam" id="TIGR00199">
    <property type="entry name" value="PncC_domain"/>
    <property type="match status" value="1"/>
</dbReference>
<name>A0A7L7KT26_9MOLU</name>
<dbReference type="InterPro" id="IPR008135">
    <property type="entry name" value="Competence-induced_CinA"/>
</dbReference>
<sequence length="408" mass="45455">MRTAVVTVGKEILTGRTVNTNLRTIALKLKSIGIDVNRSYVIDDLKKEFKTILDFMTEDLIIFTGGLGPTVDDITRETVINYYGVETYMDQDVLDKIKYYFDRAEVEMKDTNNKQALFPKDSIKLDNDLGTAPGVYFKVGKQTIILLPGPPHEMIPVLNQAIDIIKDELDINLISRGYKLVGTGESSMENNLKGFYGVHPKVNVAPYANVGEIKYIFTSNDTDALDRCMKDFFNKFNEFIYGGLEDTLEGVVIELLRQQNKLISVAESCTGGMLASQLVNVPGSSNAFQEGLVVYSNEAKMKYLDVQEETLAKHGAVSPECVYEMAEHLYEKTASDITVSISGIAGPGGGTEDKPVGLVYFAITHKGNTTVYRKVFNGDRQMIRYRAVIFALNQVRMELLNDESHSPK</sequence>
<dbReference type="PIRSF" id="PIRSF006728">
    <property type="entry name" value="CinA"/>
    <property type="match status" value="1"/>
</dbReference>
<dbReference type="InterPro" id="IPR008136">
    <property type="entry name" value="CinA_C"/>
</dbReference>
<protein>
    <recommendedName>
        <fullName evidence="1">CinA-like protein</fullName>
    </recommendedName>
</protein>
<gene>
    <name evidence="3" type="ORF">G4Z02_06340</name>
</gene>
<dbReference type="EMBL" id="CP048914">
    <property type="protein sequence ID" value="QMS85386.1"/>
    <property type="molecule type" value="Genomic_DNA"/>
</dbReference>
<dbReference type="SUPFAM" id="SSF53218">
    <property type="entry name" value="Molybdenum cofactor biosynthesis proteins"/>
    <property type="match status" value="1"/>
</dbReference>
<dbReference type="NCBIfam" id="TIGR00200">
    <property type="entry name" value="cinA_nterm"/>
    <property type="match status" value="1"/>
</dbReference>
<reference evidence="3 4" key="1">
    <citation type="submission" date="2020-02" db="EMBL/GenBank/DDBJ databases">
        <authorList>
            <person name="Zheng R.K."/>
            <person name="Sun C.M."/>
        </authorList>
    </citation>
    <scope>NUCLEOTIDE SEQUENCE [LARGE SCALE GENOMIC DNA]</scope>
    <source>
        <strain evidence="4">zrk13</strain>
    </source>
</reference>
<dbReference type="InterPro" id="IPR036653">
    <property type="entry name" value="CinA-like_C"/>
</dbReference>
<evidence type="ECO:0000256" key="1">
    <source>
        <dbReference type="HAMAP-Rule" id="MF_00226"/>
    </source>
</evidence>
<dbReference type="InterPro" id="IPR001453">
    <property type="entry name" value="MoaB/Mog_dom"/>
</dbReference>
<dbReference type="KEGG" id="xcl:G4Z02_06340"/>
<dbReference type="SMART" id="SM00852">
    <property type="entry name" value="MoCF_biosynth"/>
    <property type="match status" value="1"/>
</dbReference>
<comment type="similarity">
    <text evidence="1">Belongs to the CinA family.</text>
</comment>
<dbReference type="Gene3D" id="3.40.980.10">
    <property type="entry name" value="MoaB/Mog-like domain"/>
    <property type="match status" value="1"/>
</dbReference>
<dbReference type="PANTHER" id="PTHR13939:SF0">
    <property type="entry name" value="NMN AMIDOHYDROLASE-LIKE PROTEIN YFAY"/>
    <property type="match status" value="1"/>
</dbReference>
<dbReference type="InterPro" id="IPR036425">
    <property type="entry name" value="MoaB/Mog-like_dom_sf"/>
</dbReference>
<proteinExistence type="inferred from homology"/>
<keyword evidence="4" id="KW-1185">Reference proteome</keyword>
<dbReference type="Proteomes" id="UP000514720">
    <property type="component" value="Chromosome"/>
</dbReference>
<evidence type="ECO:0000259" key="2">
    <source>
        <dbReference type="SMART" id="SM00852"/>
    </source>
</evidence>